<feature type="compositionally biased region" description="Basic residues" evidence="1">
    <location>
        <begin position="1"/>
        <end position="15"/>
    </location>
</feature>
<comment type="caution">
    <text evidence="2">The sequence shown here is derived from an EMBL/GenBank/DDBJ whole genome shotgun (WGS) entry which is preliminary data.</text>
</comment>
<feature type="region of interest" description="Disordered" evidence="1">
    <location>
        <begin position="105"/>
        <end position="154"/>
    </location>
</feature>
<name>A0A9Q0Y924_HOLLE</name>
<dbReference type="OrthoDB" id="7691871at2759"/>
<feature type="region of interest" description="Disordered" evidence="1">
    <location>
        <begin position="39"/>
        <end position="65"/>
    </location>
</feature>
<feature type="compositionally biased region" description="Acidic residues" evidence="1">
    <location>
        <begin position="490"/>
        <end position="507"/>
    </location>
</feature>
<feature type="compositionally biased region" description="Basic residues" evidence="1">
    <location>
        <begin position="39"/>
        <end position="54"/>
    </location>
</feature>
<dbReference type="PANTHER" id="PTHR33480:SF5">
    <property type="entry name" value="SI:DKEY-51D8.9"/>
    <property type="match status" value="1"/>
</dbReference>
<dbReference type="PANTHER" id="PTHR33480">
    <property type="entry name" value="SET DOMAIN-CONTAINING PROTEIN-RELATED"/>
    <property type="match status" value="1"/>
</dbReference>
<feature type="region of interest" description="Disordered" evidence="1">
    <location>
        <begin position="489"/>
        <end position="526"/>
    </location>
</feature>
<dbReference type="Proteomes" id="UP001152320">
    <property type="component" value="Unassembled WGS sequence"/>
</dbReference>
<proteinExistence type="predicted"/>
<feature type="compositionally biased region" description="Low complexity" evidence="1">
    <location>
        <begin position="130"/>
        <end position="141"/>
    </location>
</feature>
<feature type="region of interest" description="Disordered" evidence="1">
    <location>
        <begin position="1"/>
        <end position="25"/>
    </location>
</feature>
<gene>
    <name evidence="2" type="ORF">HOLleu_44097</name>
</gene>
<sequence length="526" mass="60633">MKASKHKKSSKHKKPMVTSEENTEGENLVEALEECYHGKGKKATKYKKSSNYKRLKSEESKEDGRFLKKHFNSKYKKVTKHRWSARHKICKVILEESSEDGRVFREKHHCGRHKKASKSKKSSKKKSAHISESTISSGNESSDGEVQTARKRNSKQVRNRRDYCFFCDKQELKIAHHWFTWHKDEKLVKEIEDLPKCSKPRTKKIASLRNKGNLKHNLIVWNTGVGKIKRKRNRPNLIPLADDIKKLTHHHKGHMETYEKNLKKDPSSTKDWLELCQATLASVSLFNKRRSGETERLVLDDFKKGCDQETDVPQEVFQSLSELEKALLVKLQRIEVRGKRNRTVPILLTNDMVSRIDLLNQTRESVGVNIRENPYVFVRSSYGSPFAAKVSECYQKFSRACGAEDPEGIRSTKLRKHIAIMSQLLCLKDNELDLLAGYMGHDIRIHREFYRLPESTLQLAKVSKVVIMMEKGITSDYKGKSLDEINIPLDESDVADEDATDAGDENVGDYSKDNNQETCEEEASWN</sequence>
<evidence type="ECO:0000313" key="3">
    <source>
        <dbReference type="Proteomes" id="UP001152320"/>
    </source>
</evidence>
<dbReference type="AlphaFoldDB" id="A0A9Q0Y924"/>
<feature type="compositionally biased region" description="Basic and acidic residues" evidence="1">
    <location>
        <begin position="55"/>
        <end position="65"/>
    </location>
</feature>
<accession>A0A9Q0Y924</accession>
<dbReference type="EMBL" id="JAIZAY010000635">
    <property type="protein sequence ID" value="KAJ8018098.1"/>
    <property type="molecule type" value="Genomic_DNA"/>
</dbReference>
<evidence type="ECO:0000256" key="1">
    <source>
        <dbReference type="SAM" id="MobiDB-lite"/>
    </source>
</evidence>
<reference evidence="2" key="1">
    <citation type="submission" date="2021-10" db="EMBL/GenBank/DDBJ databases">
        <title>Tropical sea cucumber genome reveals ecological adaptation and Cuvierian tubules defense mechanism.</title>
        <authorList>
            <person name="Chen T."/>
        </authorList>
    </citation>
    <scope>NUCLEOTIDE SEQUENCE</scope>
    <source>
        <strain evidence="2">Nanhai2018</strain>
        <tissue evidence="2">Muscle</tissue>
    </source>
</reference>
<evidence type="ECO:0000313" key="2">
    <source>
        <dbReference type="EMBL" id="KAJ8018098.1"/>
    </source>
</evidence>
<protein>
    <submittedName>
        <fullName evidence="2">Uncharacterized protein</fullName>
    </submittedName>
</protein>
<feature type="compositionally biased region" description="Basic residues" evidence="1">
    <location>
        <begin position="105"/>
        <end position="128"/>
    </location>
</feature>
<keyword evidence="3" id="KW-1185">Reference proteome</keyword>
<organism evidence="2 3">
    <name type="scientific">Holothuria leucospilota</name>
    <name type="common">Black long sea cucumber</name>
    <name type="synonym">Mertensiothuria leucospilota</name>
    <dbReference type="NCBI Taxonomy" id="206669"/>
    <lineage>
        <taxon>Eukaryota</taxon>
        <taxon>Metazoa</taxon>
        <taxon>Echinodermata</taxon>
        <taxon>Eleutherozoa</taxon>
        <taxon>Echinozoa</taxon>
        <taxon>Holothuroidea</taxon>
        <taxon>Aspidochirotacea</taxon>
        <taxon>Aspidochirotida</taxon>
        <taxon>Holothuriidae</taxon>
        <taxon>Holothuria</taxon>
    </lineage>
</organism>